<dbReference type="InterPro" id="IPR002164">
    <property type="entry name" value="NAP_family"/>
</dbReference>
<evidence type="ECO:0000256" key="4">
    <source>
        <dbReference type="SAM" id="Phobius"/>
    </source>
</evidence>
<comment type="caution">
    <text evidence="5">The sequence shown here is derived from an EMBL/GenBank/DDBJ whole genome shotgun (WGS) entry which is preliminary data.</text>
</comment>
<accession>A0AAW1W278</accession>
<reference evidence="5 6" key="1">
    <citation type="journal article" date="2023" name="G3 (Bethesda)">
        <title>A chromosome-length genome assembly and annotation of blackberry (Rubus argutus, cv. 'Hillquist').</title>
        <authorList>
            <person name="Bruna T."/>
            <person name="Aryal R."/>
            <person name="Dudchenko O."/>
            <person name="Sargent D.J."/>
            <person name="Mead D."/>
            <person name="Buti M."/>
            <person name="Cavallini A."/>
            <person name="Hytonen T."/>
            <person name="Andres J."/>
            <person name="Pham M."/>
            <person name="Weisz D."/>
            <person name="Mascagni F."/>
            <person name="Usai G."/>
            <person name="Natali L."/>
            <person name="Bassil N."/>
            <person name="Fernandez G.E."/>
            <person name="Lomsadze A."/>
            <person name="Armour M."/>
            <person name="Olukolu B."/>
            <person name="Poorten T."/>
            <person name="Britton C."/>
            <person name="Davik J."/>
            <person name="Ashrafi H."/>
            <person name="Aiden E.L."/>
            <person name="Borodovsky M."/>
            <person name="Worthington M."/>
        </authorList>
    </citation>
    <scope>NUCLEOTIDE SEQUENCE [LARGE SCALE GENOMIC DNA]</scope>
    <source>
        <strain evidence="5">PI 553951</strain>
    </source>
</reference>
<evidence type="ECO:0000313" key="5">
    <source>
        <dbReference type="EMBL" id="KAK9914372.1"/>
    </source>
</evidence>
<dbReference type="SUPFAM" id="SSF143113">
    <property type="entry name" value="NAP-like"/>
    <property type="match status" value="1"/>
</dbReference>
<dbReference type="PANTHER" id="PTHR11875">
    <property type="entry name" value="TESTIS-SPECIFIC Y-ENCODED PROTEIN"/>
    <property type="match status" value="1"/>
</dbReference>
<evidence type="ECO:0000256" key="2">
    <source>
        <dbReference type="ARBA" id="ARBA00023186"/>
    </source>
</evidence>
<dbReference type="GO" id="GO:0000724">
    <property type="term" value="P:double-strand break repair via homologous recombination"/>
    <property type="evidence" value="ECO:0007669"/>
    <property type="project" value="UniProtKB-ARBA"/>
</dbReference>
<evidence type="ECO:0000313" key="6">
    <source>
        <dbReference type="Proteomes" id="UP001457282"/>
    </source>
</evidence>
<evidence type="ECO:0000256" key="1">
    <source>
        <dbReference type="ARBA" id="ARBA00009947"/>
    </source>
</evidence>
<dbReference type="EMBL" id="JBEDUW010000007">
    <property type="protein sequence ID" value="KAK9914372.1"/>
    <property type="molecule type" value="Genomic_DNA"/>
</dbReference>
<dbReference type="GO" id="GO:0042393">
    <property type="term" value="F:histone binding"/>
    <property type="evidence" value="ECO:0007669"/>
    <property type="project" value="UniProtKB-ARBA"/>
</dbReference>
<comment type="similarity">
    <text evidence="1 3">Belongs to the nucleosome assembly protein (NAP) family.</text>
</comment>
<dbReference type="Gene3D" id="1.20.5.1500">
    <property type="match status" value="1"/>
</dbReference>
<sequence>MSNHNSVSDLGSCGTLTLPLYTLAYCNRSDIGFHILLLIFIAQVGNGVEHLIRIQKEHDELKAQFYKDRGALEAKYEKLYQALYDKRYNIVNAIGVTTDSETTTTIKRKRRYLIFGSML</sequence>
<gene>
    <name evidence="5" type="ORF">M0R45_038155</name>
</gene>
<keyword evidence="6" id="KW-1185">Reference proteome</keyword>
<dbReference type="GO" id="GO:0006334">
    <property type="term" value="P:nucleosome assembly"/>
    <property type="evidence" value="ECO:0007669"/>
    <property type="project" value="InterPro"/>
</dbReference>
<keyword evidence="4" id="KW-0812">Transmembrane</keyword>
<feature type="transmembrane region" description="Helical" evidence="4">
    <location>
        <begin position="31"/>
        <end position="52"/>
    </location>
</feature>
<name>A0AAW1W278_RUBAR</name>
<dbReference type="Proteomes" id="UP001457282">
    <property type="component" value="Unassembled WGS sequence"/>
</dbReference>
<evidence type="ECO:0000256" key="3">
    <source>
        <dbReference type="RuleBase" id="RU003876"/>
    </source>
</evidence>
<dbReference type="Pfam" id="PF00956">
    <property type="entry name" value="NAP"/>
    <property type="match status" value="1"/>
</dbReference>
<protein>
    <submittedName>
        <fullName evidence="5">Uncharacterized protein</fullName>
    </submittedName>
</protein>
<dbReference type="InterPro" id="IPR037231">
    <property type="entry name" value="NAP-like_sf"/>
</dbReference>
<dbReference type="AlphaFoldDB" id="A0AAW1W278"/>
<proteinExistence type="inferred from homology"/>
<keyword evidence="2" id="KW-0143">Chaperone</keyword>
<keyword evidence="4" id="KW-0472">Membrane</keyword>
<dbReference type="GO" id="GO:0005634">
    <property type="term" value="C:nucleus"/>
    <property type="evidence" value="ECO:0007669"/>
    <property type="project" value="InterPro"/>
</dbReference>
<keyword evidence="4" id="KW-1133">Transmembrane helix</keyword>
<organism evidence="5 6">
    <name type="scientific">Rubus argutus</name>
    <name type="common">Southern blackberry</name>
    <dbReference type="NCBI Taxonomy" id="59490"/>
    <lineage>
        <taxon>Eukaryota</taxon>
        <taxon>Viridiplantae</taxon>
        <taxon>Streptophyta</taxon>
        <taxon>Embryophyta</taxon>
        <taxon>Tracheophyta</taxon>
        <taxon>Spermatophyta</taxon>
        <taxon>Magnoliopsida</taxon>
        <taxon>eudicotyledons</taxon>
        <taxon>Gunneridae</taxon>
        <taxon>Pentapetalae</taxon>
        <taxon>rosids</taxon>
        <taxon>fabids</taxon>
        <taxon>Rosales</taxon>
        <taxon>Rosaceae</taxon>
        <taxon>Rosoideae</taxon>
        <taxon>Rosoideae incertae sedis</taxon>
        <taxon>Rubus</taxon>
    </lineage>
</organism>